<evidence type="ECO:0000256" key="3">
    <source>
        <dbReference type="ARBA" id="ARBA00038493"/>
    </source>
</evidence>
<dbReference type="GO" id="GO:0019172">
    <property type="term" value="F:glyoxalase III activity"/>
    <property type="evidence" value="ECO:0007669"/>
    <property type="project" value="TreeGrafter"/>
</dbReference>
<keyword evidence="5" id="KW-0378">Hydrolase</keyword>
<dbReference type="CDD" id="cd03141">
    <property type="entry name" value="GATase1_Hsp31_like"/>
    <property type="match status" value="1"/>
</dbReference>
<evidence type="ECO:0000313" key="5">
    <source>
        <dbReference type="EMBL" id="TDV41705.1"/>
    </source>
</evidence>
<keyword evidence="1" id="KW-0346">Stress response</keyword>
<evidence type="ECO:0000256" key="2">
    <source>
        <dbReference type="ARBA" id="ARBA00023239"/>
    </source>
</evidence>
<sequence>MKAILLALTSHDDLAGIHMTGFHVPEATHAWHVFRTADFAVDLVSVRGGRPPMDGFDGSDPPQREFTRLPELANTRRAAEVDAVGYDAIFYVGGHGTMWDFPDNRDLARLGRDIYEMDGVVAAVCHGSSALVNLTLSNGSYLVEGKEVSAFTNSEEAAIHLTDAVPFLLETALVERGAKHVSAPDFRCQVSVAERLVTGQNPASATRTAEEVVRLLADTP</sequence>
<dbReference type="EMBL" id="SOCP01000019">
    <property type="protein sequence ID" value="TDV41705.1"/>
    <property type="molecule type" value="Genomic_DNA"/>
</dbReference>
<gene>
    <name evidence="5" type="ORF">CLV71_11927</name>
</gene>
<keyword evidence="6" id="KW-1185">Reference proteome</keyword>
<comment type="caution">
    <text evidence="5">The sequence shown here is derived from an EMBL/GenBank/DDBJ whole genome shotgun (WGS) entry which is preliminary data.</text>
</comment>
<name>A0A4R7V1I6_9PSEU</name>
<accession>A0A4R7V1I6</accession>
<comment type="similarity">
    <text evidence="3">Belongs to the peptidase C56 family. HSP31-like subfamily.</text>
</comment>
<proteinExistence type="inferred from homology"/>
<dbReference type="Pfam" id="PF01965">
    <property type="entry name" value="DJ-1_PfpI"/>
    <property type="match status" value="1"/>
</dbReference>
<dbReference type="Proteomes" id="UP000294927">
    <property type="component" value="Unassembled WGS sequence"/>
</dbReference>
<keyword evidence="2" id="KW-0456">Lyase</keyword>
<dbReference type="PANTHER" id="PTHR48094">
    <property type="entry name" value="PROTEIN/NUCLEIC ACID DEGLYCASE DJ-1-RELATED"/>
    <property type="match status" value="1"/>
</dbReference>
<evidence type="ECO:0000256" key="1">
    <source>
        <dbReference type="ARBA" id="ARBA00023016"/>
    </source>
</evidence>
<dbReference type="PANTHER" id="PTHR48094:SF11">
    <property type="entry name" value="GLUTATHIONE-INDEPENDENT GLYOXALASE HSP31-RELATED"/>
    <property type="match status" value="1"/>
</dbReference>
<dbReference type="SUPFAM" id="SSF52317">
    <property type="entry name" value="Class I glutamine amidotransferase-like"/>
    <property type="match status" value="1"/>
</dbReference>
<dbReference type="GO" id="GO:0019243">
    <property type="term" value="P:methylglyoxal catabolic process to D-lactate via S-lactoyl-glutathione"/>
    <property type="evidence" value="ECO:0007669"/>
    <property type="project" value="TreeGrafter"/>
</dbReference>
<organism evidence="5 6">
    <name type="scientific">Actinophytocola oryzae</name>
    <dbReference type="NCBI Taxonomy" id="502181"/>
    <lineage>
        <taxon>Bacteria</taxon>
        <taxon>Bacillati</taxon>
        <taxon>Actinomycetota</taxon>
        <taxon>Actinomycetes</taxon>
        <taxon>Pseudonocardiales</taxon>
        <taxon>Pseudonocardiaceae</taxon>
    </lineage>
</organism>
<dbReference type="InterPro" id="IPR050325">
    <property type="entry name" value="Prot/Nucl_acid_deglycase"/>
</dbReference>
<reference evidence="5 6" key="1">
    <citation type="submission" date="2019-03" db="EMBL/GenBank/DDBJ databases">
        <title>Genomic Encyclopedia of Archaeal and Bacterial Type Strains, Phase II (KMG-II): from individual species to whole genera.</title>
        <authorList>
            <person name="Goeker M."/>
        </authorList>
    </citation>
    <scope>NUCLEOTIDE SEQUENCE [LARGE SCALE GENOMIC DNA]</scope>
    <source>
        <strain evidence="5 6">DSM 45499</strain>
    </source>
</reference>
<dbReference type="Gene3D" id="3.40.50.880">
    <property type="match status" value="1"/>
</dbReference>
<evidence type="ECO:0000313" key="6">
    <source>
        <dbReference type="Proteomes" id="UP000294927"/>
    </source>
</evidence>
<dbReference type="InterPro" id="IPR029062">
    <property type="entry name" value="Class_I_gatase-like"/>
</dbReference>
<evidence type="ECO:0000259" key="4">
    <source>
        <dbReference type="Pfam" id="PF01965"/>
    </source>
</evidence>
<dbReference type="OrthoDB" id="9792284at2"/>
<protein>
    <submittedName>
        <fullName evidence="5">Putative intracellular protease/amidase</fullName>
    </submittedName>
</protein>
<dbReference type="GO" id="GO:0005737">
    <property type="term" value="C:cytoplasm"/>
    <property type="evidence" value="ECO:0007669"/>
    <property type="project" value="TreeGrafter"/>
</dbReference>
<keyword evidence="5" id="KW-0645">Protease</keyword>
<dbReference type="AlphaFoldDB" id="A0A4R7V1I6"/>
<dbReference type="InterPro" id="IPR002818">
    <property type="entry name" value="DJ-1/PfpI"/>
</dbReference>
<dbReference type="GO" id="GO:0008233">
    <property type="term" value="F:peptidase activity"/>
    <property type="evidence" value="ECO:0007669"/>
    <property type="project" value="UniProtKB-KW"/>
</dbReference>
<feature type="domain" description="DJ-1/PfpI" evidence="4">
    <location>
        <begin position="21"/>
        <end position="213"/>
    </location>
</feature>
<dbReference type="RefSeq" id="WP_133907515.1">
    <property type="nucleotide sequence ID" value="NZ_SOCP01000019.1"/>
</dbReference>
<dbReference type="GO" id="GO:0006508">
    <property type="term" value="P:proteolysis"/>
    <property type="evidence" value="ECO:0007669"/>
    <property type="project" value="UniProtKB-KW"/>
</dbReference>